<feature type="active site" evidence="7">
    <location>
        <position position="180"/>
    </location>
</feature>
<feature type="compositionally biased region" description="Polar residues" evidence="10">
    <location>
        <begin position="1"/>
        <end position="19"/>
    </location>
</feature>
<evidence type="ECO:0000313" key="12">
    <source>
        <dbReference type="EMBL" id="EJZ84059.1"/>
    </source>
</evidence>
<keyword evidence="5" id="KW-0573">Peptidoglycan synthesis</keyword>
<evidence type="ECO:0000259" key="11">
    <source>
        <dbReference type="Pfam" id="PF00768"/>
    </source>
</evidence>
<dbReference type="PATRIC" id="fig|742818.3.peg.818"/>
<sequence length="491" mass="51629">MNKTGIDNGLFNTGRNSETGFRPSGAGDSRSSASALHWPRRASSRTIAGFFAKSALCALVLSVSFGLPAYADVRPTDEIVSEPISSSGVAAALCPDIQAENALLVSEDGTVYFSRDASEPVKIASITKVMTAIVALENASLDTVVTVDEEAATVGESSAGLLQGDSMDLQTALYALMVPSGNDAAVAIAKCVGPLLPSYDGTNALEAFVAAMNEKAEELGCSDTLYSNPHGLDADGYESDAHSTAADVGIVVSYAMENDLFREIVDAGDTSIVVQDAQGQDREINLVSTDELIGVYEGICGVKTGTTIEAGYCFAGAVSRDEGEFYSVVLGSPDSDARFADTVTLFDWMYGNIVEQRLINADSSVDYQGAQAPLVANVAHTEWVDCLVPATVLDPDIAVRVFSLAGDIEQNVTYRDLKGDVSAGDVVGSIEFVQNETTVASCDLIAASDVAAPNIFQRIGVLFDRAVREFQNQPLQATSVCLNTPSPVSDR</sequence>
<evidence type="ECO:0000313" key="13">
    <source>
        <dbReference type="Proteomes" id="UP000006069"/>
    </source>
</evidence>
<dbReference type="SUPFAM" id="SSF56601">
    <property type="entry name" value="beta-lactamase/transpeptidase-like"/>
    <property type="match status" value="1"/>
</dbReference>
<dbReference type="EMBL" id="ADMD01000006">
    <property type="protein sequence ID" value="EJZ84059.1"/>
    <property type="molecule type" value="Genomic_DNA"/>
</dbReference>
<evidence type="ECO:0000256" key="10">
    <source>
        <dbReference type="SAM" id="MobiDB-lite"/>
    </source>
</evidence>
<dbReference type="InterPro" id="IPR018044">
    <property type="entry name" value="Peptidase_S11"/>
</dbReference>
<keyword evidence="2" id="KW-0732">Signal</keyword>
<proteinExistence type="inferred from homology"/>
<dbReference type="GO" id="GO:0071555">
    <property type="term" value="P:cell wall organization"/>
    <property type="evidence" value="ECO:0007669"/>
    <property type="project" value="UniProtKB-KW"/>
</dbReference>
<dbReference type="PRINTS" id="PR00725">
    <property type="entry name" value="DADACBPTASE1"/>
</dbReference>
<comment type="similarity">
    <text evidence="1 9">Belongs to the peptidase S11 family.</text>
</comment>
<accession>K0YX29</accession>
<feature type="binding site" evidence="8">
    <location>
        <position position="303"/>
    </location>
    <ligand>
        <name>substrate</name>
    </ligand>
</feature>
<dbReference type="FunCoup" id="K0YX29">
    <property type="interactions" value="20"/>
</dbReference>
<dbReference type="Proteomes" id="UP000006069">
    <property type="component" value="Unassembled WGS sequence"/>
</dbReference>
<dbReference type="GO" id="GO:0009002">
    <property type="term" value="F:serine-type D-Ala-D-Ala carboxypeptidase activity"/>
    <property type="evidence" value="ECO:0007669"/>
    <property type="project" value="InterPro"/>
</dbReference>
<dbReference type="Gene3D" id="3.40.710.10">
    <property type="entry name" value="DD-peptidase/beta-lactamase superfamily"/>
    <property type="match status" value="1"/>
</dbReference>
<dbReference type="InterPro" id="IPR012338">
    <property type="entry name" value="Beta-lactam/transpept-like"/>
</dbReference>
<dbReference type="RefSeq" id="WP_009138991.1">
    <property type="nucleotide sequence ID" value="NZ_JH815198.1"/>
</dbReference>
<dbReference type="Pfam" id="PF00768">
    <property type="entry name" value="Peptidase_S11"/>
    <property type="match status" value="1"/>
</dbReference>
<dbReference type="AlphaFoldDB" id="K0YX29"/>
<evidence type="ECO:0000256" key="9">
    <source>
        <dbReference type="RuleBase" id="RU004016"/>
    </source>
</evidence>
<dbReference type="OrthoDB" id="3530815at2"/>
<comment type="caution">
    <text evidence="12">The sequence shown here is derived from an EMBL/GenBank/DDBJ whole genome shotgun (WGS) entry which is preliminary data.</text>
</comment>
<dbReference type="eggNOG" id="COG1686">
    <property type="taxonomic scope" value="Bacteria"/>
</dbReference>
<name>K0YX29_9ACTN</name>
<dbReference type="InParanoid" id="K0YX29"/>
<organism evidence="12 13">
    <name type="scientific">Slackia piriformis YIT 12062</name>
    <dbReference type="NCBI Taxonomy" id="742818"/>
    <lineage>
        <taxon>Bacteria</taxon>
        <taxon>Bacillati</taxon>
        <taxon>Actinomycetota</taxon>
        <taxon>Coriobacteriia</taxon>
        <taxon>Eggerthellales</taxon>
        <taxon>Eggerthellaceae</taxon>
        <taxon>Slackia</taxon>
    </lineage>
</organism>
<feature type="compositionally biased region" description="Low complexity" evidence="10">
    <location>
        <begin position="24"/>
        <end position="33"/>
    </location>
</feature>
<dbReference type="GO" id="GO:0008360">
    <property type="term" value="P:regulation of cell shape"/>
    <property type="evidence" value="ECO:0007669"/>
    <property type="project" value="UniProtKB-KW"/>
</dbReference>
<feature type="region of interest" description="Disordered" evidence="10">
    <location>
        <begin position="1"/>
        <end position="33"/>
    </location>
</feature>
<dbReference type="PANTHER" id="PTHR21581">
    <property type="entry name" value="D-ALANYL-D-ALANINE CARBOXYPEPTIDASE"/>
    <property type="match status" value="1"/>
</dbReference>
<feature type="active site" evidence="7">
    <location>
        <position position="125"/>
    </location>
</feature>
<evidence type="ECO:0000256" key="4">
    <source>
        <dbReference type="ARBA" id="ARBA00022960"/>
    </source>
</evidence>
<evidence type="ECO:0000256" key="5">
    <source>
        <dbReference type="ARBA" id="ARBA00022984"/>
    </source>
</evidence>
<dbReference type="GO" id="GO:0009252">
    <property type="term" value="P:peptidoglycan biosynthetic process"/>
    <property type="evidence" value="ECO:0007669"/>
    <property type="project" value="UniProtKB-KW"/>
</dbReference>
<gene>
    <name evidence="12" type="ORF">HMPREF9451_00768</name>
</gene>
<evidence type="ECO:0000256" key="6">
    <source>
        <dbReference type="ARBA" id="ARBA00023316"/>
    </source>
</evidence>
<evidence type="ECO:0000256" key="3">
    <source>
        <dbReference type="ARBA" id="ARBA00022801"/>
    </source>
</evidence>
<dbReference type="PANTHER" id="PTHR21581:SF6">
    <property type="entry name" value="TRAFFICKING PROTEIN PARTICLE COMPLEX SUBUNIT 12"/>
    <property type="match status" value="1"/>
</dbReference>
<evidence type="ECO:0000256" key="8">
    <source>
        <dbReference type="PIRSR" id="PIRSR618044-2"/>
    </source>
</evidence>
<evidence type="ECO:0000256" key="7">
    <source>
        <dbReference type="PIRSR" id="PIRSR618044-1"/>
    </source>
</evidence>
<protein>
    <recommendedName>
        <fullName evidence="11">Peptidase S11 D-alanyl-D-alanine carboxypeptidase A N-terminal domain-containing protein</fullName>
    </recommendedName>
</protein>
<dbReference type="HOGENOM" id="CLU_027070_7_3_11"/>
<feature type="active site" description="Proton acceptor" evidence="7">
    <location>
        <position position="128"/>
    </location>
</feature>
<dbReference type="GO" id="GO:0006508">
    <property type="term" value="P:proteolysis"/>
    <property type="evidence" value="ECO:0007669"/>
    <property type="project" value="InterPro"/>
</dbReference>
<evidence type="ECO:0000256" key="1">
    <source>
        <dbReference type="ARBA" id="ARBA00007164"/>
    </source>
</evidence>
<dbReference type="InterPro" id="IPR001967">
    <property type="entry name" value="Peptidase_S11_N"/>
</dbReference>
<keyword evidence="3" id="KW-0378">Hydrolase</keyword>
<keyword evidence="13" id="KW-1185">Reference proteome</keyword>
<evidence type="ECO:0000256" key="2">
    <source>
        <dbReference type="ARBA" id="ARBA00022729"/>
    </source>
</evidence>
<keyword evidence="6" id="KW-0961">Cell wall biogenesis/degradation</keyword>
<feature type="domain" description="Peptidase S11 D-alanyl-D-alanine carboxypeptidase A N-terminal" evidence="11">
    <location>
        <begin position="94"/>
        <end position="332"/>
    </location>
</feature>
<reference evidence="12 13" key="1">
    <citation type="submission" date="2012-08" db="EMBL/GenBank/DDBJ databases">
        <title>The Genome Sequence of Slackia piriformis YIT 12062.</title>
        <authorList>
            <consortium name="The Broad Institute Genome Sequencing Platform"/>
            <person name="Earl A."/>
            <person name="Ward D."/>
            <person name="Feldgarden M."/>
            <person name="Gevers D."/>
            <person name="Morotomi M."/>
            <person name="Walker B."/>
            <person name="Young S.K."/>
            <person name="Zeng Q."/>
            <person name="Gargeya S."/>
            <person name="Fitzgerald M."/>
            <person name="Haas B."/>
            <person name="Abouelleil A."/>
            <person name="Alvarado L."/>
            <person name="Arachchi H.M."/>
            <person name="Berlin A.M."/>
            <person name="Chapman S.B."/>
            <person name="Goldberg J."/>
            <person name="Griggs A."/>
            <person name="Gujja S."/>
            <person name="Hansen M."/>
            <person name="Howarth C."/>
            <person name="Imamovic A."/>
            <person name="Larimer J."/>
            <person name="McCowen C."/>
            <person name="Montmayeur A."/>
            <person name="Murphy C."/>
            <person name="Neiman D."/>
            <person name="Pearson M."/>
            <person name="Priest M."/>
            <person name="Roberts A."/>
            <person name="Saif S."/>
            <person name="Shea T."/>
            <person name="Sisk P."/>
            <person name="Sykes S."/>
            <person name="Wortman J."/>
            <person name="Nusbaum C."/>
            <person name="Birren B."/>
        </authorList>
    </citation>
    <scope>NUCLEOTIDE SEQUENCE [LARGE SCALE GENOMIC DNA]</scope>
    <source>
        <strain evidence="12 13">YIT 12062</strain>
    </source>
</reference>
<keyword evidence="4" id="KW-0133">Cell shape</keyword>